<feature type="compositionally biased region" description="Low complexity" evidence="7">
    <location>
        <begin position="178"/>
        <end position="189"/>
    </location>
</feature>
<name>A0A150G7S2_GONPE</name>
<keyword evidence="2" id="KW-0812">Transmembrane</keyword>
<feature type="compositionally biased region" description="Gly residues" evidence="7">
    <location>
        <begin position="674"/>
        <end position="691"/>
    </location>
</feature>
<feature type="compositionally biased region" description="Gly residues" evidence="7">
    <location>
        <begin position="160"/>
        <end position="170"/>
    </location>
</feature>
<dbReference type="GO" id="GO:0004016">
    <property type="term" value="F:adenylate cyclase activity"/>
    <property type="evidence" value="ECO:0007669"/>
    <property type="project" value="TreeGrafter"/>
</dbReference>
<dbReference type="EMBL" id="LSYV01000050">
    <property type="protein sequence ID" value="KXZ45916.1"/>
    <property type="molecule type" value="Genomic_DNA"/>
</dbReference>
<dbReference type="PANTHER" id="PTHR11920">
    <property type="entry name" value="GUANYLYL CYCLASE"/>
    <property type="match status" value="1"/>
</dbReference>
<evidence type="ECO:0000256" key="4">
    <source>
        <dbReference type="ARBA" id="ARBA00022989"/>
    </source>
</evidence>
<organism evidence="10 11">
    <name type="scientific">Gonium pectorale</name>
    <name type="common">Green alga</name>
    <dbReference type="NCBI Taxonomy" id="33097"/>
    <lineage>
        <taxon>Eukaryota</taxon>
        <taxon>Viridiplantae</taxon>
        <taxon>Chlorophyta</taxon>
        <taxon>core chlorophytes</taxon>
        <taxon>Chlorophyceae</taxon>
        <taxon>CS clade</taxon>
        <taxon>Chlamydomonadales</taxon>
        <taxon>Volvocaceae</taxon>
        <taxon>Gonium</taxon>
    </lineage>
</organism>
<evidence type="ECO:0000256" key="6">
    <source>
        <dbReference type="ARBA" id="ARBA00023239"/>
    </source>
</evidence>
<dbReference type="Gene3D" id="3.30.70.1230">
    <property type="entry name" value="Nucleotide cyclase"/>
    <property type="match status" value="1"/>
</dbReference>
<dbReference type="GO" id="GO:0004383">
    <property type="term" value="F:guanylate cyclase activity"/>
    <property type="evidence" value="ECO:0007669"/>
    <property type="project" value="TreeGrafter"/>
</dbReference>
<evidence type="ECO:0000313" key="11">
    <source>
        <dbReference type="Proteomes" id="UP000075714"/>
    </source>
</evidence>
<dbReference type="GO" id="GO:0000166">
    <property type="term" value="F:nucleotide binding"/>
    <property type="evidence" value="ECO:0007669"/>
    <property type="project" value="UniProtKB-KW"/>
</dbReference>
<dbReference type="OrthoDB" id="532905at2759"/>
<dbReference type="GO" id="GO:0035556">
    <property type="term" value="P:intracellular signal transduction"/>
    <property type="evidence" value="ECO:0007669"/>
    <property type="project" value="InterPro"/>
</dbReference>
<feature type="chain" id="PRO_5007561940" description="Guanylate cyclase domain-containing protein" evidence="8">
    <location>
        <begin position="23"/>
        <end position="1532"/>
    </location>
</feature>
<dbReference type="GO" id="GO:0005886">
    <property type="term" value="C:plasma membrane"/>
    <property type="evidence" value="ECO:0007669"/>
    <property type="project" value="TreeGrafter"/>
</dbReference>
<dbReference type="PANTHER" id="PTHR11920:SF335">
    <property type="entry name" value="GUANYLATE CYCLASE"/>
    <property type="match status" value="1"/>
</dbReference>
<proteinExistence type="predicted"/>
<evidence type="ECO:0000256" key="5">
    <source>
        <dbReference type="ARBA" id="ARBA00023136"/>
    </source>
</evidence>
<accession>A0A150G7S2</accession>
<feature type="region of interest" description="Disordered" evidence="7">
    <location>
        <begin position="1108"/>
        <end position="1191"/>
    </location>
</feature>
<dbReference type="GO" id="GO:0007168">
    <property type="term" value="P:receptor guanylyl cyclase signaling pathway"/>
    <property type="evidence" value="ECO:0007669"/>
    <property type="project" value="TreeGrafter"/>
</dbReference>
<dbReference type="PROSITE" id="PS50125">
    <property type="entry name" value="GUANYLATE_CYCLASE_2"/>
    <property type="match status" value="1"/>
</dbReference>
<dbReference type="Proteomes" id="UP000075714">
    <property type="component" value="Unassembled WGS sequence"/>
</dbReference>
<feature type="compositionally biased region" description="Low complexity" evidence="7">
    <location>
        <begin position="408"/>
        <end position="420"/>
    </location>
</feature>
<feature type="region of interest" description="Disordered" evidence="7">
    <location>
        <begin position="110"/>
        <end position="129"/>
    </location>
</feature>
<feature type="domain" description="Guanylate cyclase" evidence="9">
    <location>
        <begin position="1381"/>
        <end position="1516"/>
    </location>
</feature>
<evidence type="ECO:0000256" key="3">
    <source>
        <dbReference type="ARBA" id="ARBA00022741"/>
    </source>
</evidence>
<evidence type="ECO:0000256" key="2">
    <source>
        <dbReference type="ARBA" id="ARBA00022692"/>
    </source>
</evidence>
<evidence type="ECO:0000313" key="10">
    <source>
        <dbReference type="EMBL" id="KXZ45916.1"/>
    </source>
</evidence>
<dbReference type="CDD" id="cd07302">
    <property type="entry name" value="CHD"/>
    <property type="match status" value="1"/>
</dbReference>
<dbReference type="InterPro" id="IPR050401">
    <property type="entry name" value="Cyclic_nucleotide_synthase"/>
</dbReference>
<feature type="region of interest" description="Disordered" evidence="7">
    <location>
        <begin position="241"/>
        <end position="307"/>
    </location>
</feature>
<feature type="compositionally biased region" description="Pro residues" evidence="7">
    <location>
        <begin position="486"/>
        <end position="495"/>
    </location>
</feature>
<feature type="region of interest" description="Disordered" evidence="7">
    <location>
        <begin position="151"/>
        <end position="214"/>
    </location>
</feature>
<feature type="compositionally biased region" description="Polar residues" evidence="7">
    <location>
        <begin position="996"/>
        <end position="1008"/>
    </location>
</feature>
<keyword evidence="5" id="KW-0472">Membrane</keyword>
<comment type="subcellular location">
    <subcellularLocation>
        <location evidence="1">Membrane</location>
    </subcellularLocation>
</comment>
<feature type="region of interest" description="Disordered" evidence="7">
    <location>
        <begin position="656"/>
        <end position="704"/>
    </location>
</feature>
<feature type="compositionally biased region" description="Polar residues" evidence="7">
    <location>
        <begin position="904"/>
        <end position="920"/>
    </location>
</feature>
<evidence type="ECO:0000256" key="7">
    <source>
        <dbReference type="SAM" id="MobiDB-lite"/>
    </source>
</evidence>
<protein>
    <recommendedName>
        <fullName evidence="9">Guanylate cyclase domain-containing protein</fullName>
    </recommendedName>
</protein>
<feature type="region of interest" description="Disordered" evidence="7">
    <location>
        <begin position="902"/>
        <end position="927"/>
    </location>
</feature>
<keyword evidence="4" id="KW-1133">Transmembrane helix</keyword>
<feature type="compositionally biased region" description="Low complexity" evidence="7">
    <location>
        <begin position="298"/>
        <end position="307"/>
    </location>
</feature>
<sequence>MGTAGRPLGSTLLNLLLGGGEAGAGEHGGLLARQDSLVHEGPAAFRQRMVAALEAGEDFEAVVRLYPSAWAAQLREEADEADAAVAAAAGGGGGSGALGLSTIHPFISNAPAEHRSARGTDTERGPRPSAHKLDALERALLEGLLEASQSAGGFSRSSRAGGGGGGGGSRAGSRHCSSRQQVVRRSLSLINSTMPPSPFQLVGSNAGRGQLGSRPPCPYGEREDMSVWDMISATGALDSLRAGGGAAEGPAKRVASDLPSSPSLVDRAEQGVADPRVIRHGAASSTNTTVGHAGLTHGTPLTSTRRTSLGTLQTDSTLYPDEEALLNGLMLTGSGAFSSRSHCSHHKAIGAPAAGGVLALARQGSPTLTMPPLSLPQLMAMARDSSDPDSARVAAAQADGRQEEAVGRAPRLPHAAPAPAQGSLQTVQAHPAAAQDVSPQQLPEQRHHDQPLPQGSEVAQQRQRQGEQEQGQRVAPAADAQQGEQRPPPVDPPLQLPRSIALSACQTDLPAQHRQRSGGSLAGMSGWVPAFGSTGSSPHQPAAGAVADAVLLFAAASDVSVRVPSLACMASLVDRQSEGSGGGGAGGGAAMSPGVGSPLAAAAATGGAGAGSTLQRIVGAAAANATARKMRTSRRAVSTLSDTMVSAALAALAADGRAETSRMEAGRGSRGDGNVHGGTAGGGSSYGGGRCSGSPSAPPRAFGAGMDFALEPSVATPTGGLPAPVSAGDDGRPLLMPALSAVVPAAGAVASWSVGASGGAGATVVAAATAAMREPSVTTVVDVDSELRPTFGTAPDSDAPSLPATISLPYTLPVCPVSPTLAGGDTAPPEADGAPTLIISPDRAAVAAMAPGDAGGVPVRPWPLRRSRSVIEAFPGTGGAGLLSVDERHEEGVASCDNAMWPRASSTTRARADPRSSQPSRAHADALPVPHMMMPLPHVNTFRRGSCASPADALAGGHMELETARSMTYSPNQLGLFRASGIRQSRPPTMGPETDSLASGGSPTMSPASNSRRGGRGRSRAQDPSVRVRQLLSSFSQLNVGHMGFDPAPAPGAAGQGFAPYGTASTDPRAASAMRRCTGAGTSPASAMFHSTGCEPSRAGPPYTEAQPMGVDTSQSPRAGISAGNTAPLTGNSCGHPFERSQSELPGRQTALSLAGKQALQAAPPSSPPLPAIQASPDAPTDGSPSPGAASAITPAQATVTAPVLLAPTQRWSAAAARAAAPTSAASAAPSMRRQQQPSVRPVYHKIHISLCTAAAGGGARASGGDEVPGGAACGIAPAADADGGGVTAPAWGRGPLTLTVTQVDVSEQVEVQSQLSRLLEQEHKLLESIFPRHVIEYMTLSNAAAAAGPALGADGGSLLQFPVRNACKLASLATWHPCVTILFCDIVGFTPACHASTPFTIMTFLNELYSRFDGLVDIYKVYKVETIGDCYVVAGGLVAYDEDGYKSVISGTEDPLHALRVLEFAKAMLRAAREVRLPHTGEPVKLRVGLHSGPVTSGVVGDRMPRFCLFGDTVSGSEYGHGSARTARDVL</sequence>
<dbReference type="SMART" id="SM00044">
    <property type="entry name" value="CYCc"/>
    <property type="match status" value="1"/>
</dbReference>
<dbReference type="FunFam" id="3.30.70.1230:FF:000146">
    <property type="entry name" value="Atrial natriuretic peptide receptor, putative"/>
    <property type="match status" value="1"/>
</dbReference>
<feature type="compositionally biased region" description="Basic and acidic residues" evidence="7">
    <location>
        <begin position="656"/>
        <end position="670"/>
    </location>
</feature>
<keyword evidence="8" id="KW-0732">Signal</keyword>
<keyword evidence="11" id="KW-1185">Reference proteome</keyword>
<dbReference type="InterPro" id="IPR029787">
    <property type="entry name" value="Nucleotide_cyclase"/>
</dbReference>
<feature type="compositionally biased region" description="Basic and acidic residues" evidence="7">
    <location>
        <begin position="112"/>
        <end position="129"/>
    </location>
</feature>
<evidence type="ECO:0000259" key="9">
    <source>
        <dbReference type="PROSITE" id="PS50125"/>
    </source>
</evidence>
<evidence type="ECO:0000256" key="8">
    <source>
        <dbReference type="SAM" id="SignalP"/>
    </source>
</evidence>
<keyword evidence="6" id="KW-0456">Lyase</keyword>
<feature type="region of interest" description="Disordered" evidence="7">
    <location>
        <begin position="982"/>
        <end position="1026"/>
    </location>
</feature>
<feature type="region of interest" description="Disordered" evidence="7">
    <location>
        <begin position="382"/>
        <end position="496"/>
    </location>
</feature>
<dbReference type="SUPFAM" id="SSF55073">
    <property type="entry name" value="Nucleotide cyclase"/>
    <property type="match status" value="1"/>
</dbReference>
<feature type="compositionally biased region" description="Polar residues" evidence="7">
    <location>
        <begin position="1112"/>
        <end position="1133"/>
    </location>
</feature>
<evidence type="ECO:0000256" key="1">
    <source>
        <dbReference type="ARBA" id="ARBA00004370"/>
    </source>
</evidence>
<reference evidence="11" key="1">
    <citation type="journal article" date="2016" name="Nat. Commun.">
        <title>The Gonium pectorale genome demonstrates co-option of cell cycle regulation during the evolution of multicellularity.</title>
        <authorList>
            <person name="Hanschen E.R."/>
            <person name="Marriage T.N."/>
            <person name="Ferris P.J."/>
            <person name="Hamaji T."/>
            <person name="Toyoda A."/>
            <person name="Fujiyama A."/>
            <person name="Neme R."/>
            <person name="Noguchi H."/>
            <person name="Minakuchi Y."/>
            <person name="Suzuki M."/>
            <person name="Kawai-Toyooka H."/>
            <person name="Smith D.R."/>
            <person name="Sparks H."/>
            <person name="Anderson J."/>
            <person name="Bakaric R."/>
            <person name="Luria V."/>
            <person name="Karger A."/>
            <person name="Kirschner M.W."/>
            <person name="Durand P.M."/>
            <person name="Michod R.E."/>
            <person name="Nozaki H."/>
            <person name="Olson B.J."/>
        </authorList>
    </citation>
    <scope>NUCLEOTIDE SEQUENCE [LARGE SCALE GENOMIC DNA]</scope>
    <source>
        <strain evidence="11">NIES-2863</strain>
    </source>
</reference>
<gene>
    <name evidence="10" type="ORF">GPECTOR_49g500</name>
</gene>
<comment type="caution">
    <text evidence="10">The sequence shown here is derived from an EMBL/GenBank/DDBJ whole genome shotgun (WGS) entry which is preliminary data.</text>
</comment>
<dbReference type="GO" id="GO:0001653">
    <property type="term" value="F:peptide receptor activity"/>
    <property type="evidence" value="ECO:0007669"/>
    <property type="project" value="TreeGrafter"/>
</dbReference>
<keyword evidence="3" id="KW-0547">Nucleotide-binding</keyword>
<dbReference type="InterPro" id="IPR001054">
    <property type="entry name" value="A/G_cyclase"/>
</dbReference>
<feature type="signal peptide" evidence="8">
    <location>
        <begin position="1"/>
        <end position="22"/>
    </location>
</feature>
<feature type="compositionally biased region" description="Low complexity" evidence="7">
    <location>
        <begin position="460"/>
        <end position="473"/>
    </location>
</feature>
<dbReference type="Pfam" id="PF00211">
    <property type="entry name" value="Guanylate_cyc"/>
    <property type="match status" value="1"/>
</dbReference>